<name>A0ABR8YZQ4_9MICO</name>
<organism evidence="2 3">
    <name type="scientific">Oceanitalea stevensii</name>
    <dbReference type="NCBI Taxonomy" id="2763072"/>
    <lineage>
        <taxon>Bacteria</taxon>
        <taxon>Bacillati</taxon>
        <taxon>Actinomycetota</taxon>
        <taxon>Actinomycetes</taxon>
        <taxon>Micrococcales</taxon>
        <taxon>Bogoriellaceae</taxon>
        <taxon>Georgenia</taxon>
    </lineage>
</organism>
<evidence type="ECO:0000256" key="1">
    <source>
        <dbReference type="SAM" id="Phobius"/>
    </source>
</evidence>
<dbReference type="Proteomes" id="UP000661894">
    <property type="component" value="Unassembled WGS sequence"/>
</dbReference>
<sequence>MTDTDSYTDPSPVRRGPRVGTVVWGIILLLLGLGVLGVGAGLTVDLQAALIALLALAGVGLLVKALLTRSD</sequence>
<keyword evidence="1" id="KW-1133">Transmembrane helix</keyword>
<evidence type="ECO:0000313" key="3">
    <source>
        <dbReference type="Proteomes" id="UP000661894"/>
    </source>
</evidence>
<comment type="caution">
    <text evidence="2">The sequence shown here is derived from an EMBL/GenBank/DDBJ whole genome shotgun (WGS) entry which is preliminary data.</text>
</comment>
<accession>A0ABR8YZQ4</accession>
<feature type="transmembrane region" description="Helical" evidence="1">
    <location>
        <begin position="48"/>
        <end position="67"/>
    </location>
</feature>
<keyword evidence="3" id="KW-1185">Reference proteome</keyword>
<gene>
    <name evidence="2" type="ORF">H9624_04260</name>
</gene>
<keyword evidence="1" id="KW-0472">Membrane</keyword>
<dbReference type="EMBL" id="JACSPO010000001">
    <property type="protein sequence ID" value="MBD8061536.1"/>
    <property type="molecule type" value="Genomic_DNA"/>
</dbReference>
<evidence type="ECO:0000313" key="2">
    <source>
        <dbReference type="EMBL" id="MBD8061536.1"/>
    </source>
</evidence>
<feature type="transmembrane region" description="Helical" evidence="1">
    <location>
        <begin position="21"/>
        <end position="42"/>
    </location>
</feature>
<keyword evidence="1" id="KW-0812">Transmembrane</keyword>
<proteinExistence type="predicted"/>
<dbReference type="RefSeq" id="WP_251838642.1">
    <property type="nucleotide sequence ID" value="NZ_JACSPO010000001.1"/>
</dbReference>
<protein>
    <submittedName>
        <fullName evidence="2">Uncharacterized protein</fullName>
    </submittedName>
</protein>
<reference evidence="2 3" key="1">
    <citation type="submission" date="2020-08" db="EMBL/GenBank/DDBJ databases">
        <title>A Genomic Blueprint of the Chicken Gut Microbiome.</title>
        <authorList>
            <person name="Gilroy R."/>
            <person name="Ravi A."/>
            <person name="Getino M."/>
            <person name="Pursley I."/>
            <person name="Horton D.L."/>
            <person name="Alikhan N.-F."/>
            <person name="Baker D."/>
            <person name="Gharbi K."/>
            <person name="Hall N."/>
            <person name="Watson M."/>
            <person name="Adriaenssens E.M."/>
            <person name="Foster-Nyarko E."/>
            <person name="Jarju S."/>
            <person name="Secka A."/>
            <person name="Antonio M."/>
            <person name="Oren A."/>
            <person name="Chaudhuri R."/>
            <person name="La Ragione R.M."/>
            <person name="Hildebrand F."/>
            <person name="Pallen M.J."/>
        </authorList>
    </citation>
    <scope>NUCLEOTIDE SEQUENCE [LARGE SCALE GENOMIC DNA]</scope>
    <source>
        <strain evidence="2 3">Sa1BUA1</strain>
    </source>
</reference>